<proteinExistence type="predicted"/>
<comment type="caution">
    <text evidence="2">The sequence shown here is derived from an EMBL/GenBank/DDBJ whole genome shotgun (WGS) entry which is preliminary data.</text>
</comment>
<dbReference type="InterPro" id="IPR011050">
    <property type="entry name" value="Pectin_lyase_fold/virulence"/>
</dbReference>
<dbReference type="EMBL" id="JBHMEA010000043">
    <property type="protein sequence ID" value="MFB9232762.1"/>
    <property type="molecule type" value="Genomic_DNA"/>
</dbReference>
<gene>
    <name evidence="2" type="ORF">ACFFUT_13300</name>
</gene>
<keyword evidence="3" id="KW-1185">Reference proteome</keyword>
<reference evidence="2 3" key="1">
    <citation type="submission" date="2024-09" db="EMBL/GenBank/DDBJ databases">
        <authorList>
            <person name="Sun Q."/>
            <person name="Mori K."/>
        </authorList>
    </citation>
    <scope>NUCLEOTIDE SEQUENCE [LARGE SCALE GENOMIC DNA]</scope>
    <source>
        <strain evidence="2 3">CECT 8726</strain>
    </source>
</reference>
<name>A0ABV5JH30_9RHOB</name>
<dbReference type="InterPro" id="IPR012334">
    <property type="entry name" value="Pectin_lyas_fold"/>
</dbReference>
<dbReference type="RefSeq" id="WP_213890659.1">
    <property type="nucleotide sequence ID" value="NZ_JAGFNU010000013.1"/>
</dbReference>
<dbReference type="SUPFAM" id="SSF51126">
    <property type="entry name" value="Pectin lyase-like"/>
    <property type="match status" value="1"/>
</dbReference>
<organism evidence="2 3">
    <name type="scientific">Pseudohalocynthiibacter aestuariivivens</name>
    <dbReference type="NCBI Taxonomy" id="1591409"/>
    <lineage>
        <taxon>Bacteria</taxon>
        <taxon>Pseudomonadati</taxon>
        <taxon>Pseudomonadota</taxon>
        <taxon>Alphaproteobacteria</taxon>
        <taxon>Rhodobacterales</taxon>
        <taxon>Paracoccaceae</taxon>
        <taxon>Pseudohalocynthiibacter</taxon>
    </lineage>
</organism>
<keyword evidence="2" id="KW-0378">Hydrolase</keyword>
<dbReference type="Pfam" id="PF12708">
    <property type="entry name" value="Pect-lyase_RHGA_epim"/>
    <property type="match status" value="1"/>
</dbReference>
<dbReference type="GO" id="GO:0016787">
    <property type="term" value="F:hydrolase activity"/>
    <property type="evidence" value="ECO:0007669"/>
    <property type="project" value="UniProtKB-KW"/>
</dbReference>
<evidence type="ECO:0000313" key="3">
    <source>
        <dbReference type="Proteomes" id="UP001589683"/>
    </source>
</evidence>
<accession>A0ABV5JH30</accession>
<feature type="domain" description="Rhamnogalacturonase A/B/Epimerase-like pectate lyase" evidence="1">
    <location>
        <begin position="188"/>
        <end position="248"/>
    </location>
</feature>
<dbReference type="InterPro" id="IPR024535">
    <property type="entry name" value="RHGA/B-epi-like_pectate_lyase"/>
</dbReference>
<dbReference type="Gene3D" id="2.160.20.10">
    <property type="entry name" value="Single-stranded right-handed beta-helix, Pectin lyase-like"/>
    <property type="match status" value="1"/>
</dbReference>
<sequence>MNKAITEGLVLMPPKFENGLDVWSSQDGTLGSDTYEGDPNAAFVPADQDFGGCLELLKTQDTQKLRWMGQSPLLPGCYLRISARVKAMSGNLPDVQIAGWAGGAGDTHVTGLPETGPHVTLQSYGDVVTVSAIVGTGARNGVDMIWGSTPLYGHFGLDLTGLNGGVVRIDDLQIEDMTSLFLRTMMDWVDVRDYGAIGDGVTDNRAAFEAADAAANGREVLVSEGVYFLNDHVTFENSVRFVGTVIMPQDKRLSLTKNFDLPAYIDAFGDELLAFKKAVQSLFNFSDHESLDMKGRQITIDEPIDIHATVGNKDSYANRRVIQNGQFDAVDSANWNSDVFTSQATYSTSNNKQLTGVINVAQIQVGSLVQGSGVGREVYVESVNIGAQTVNLSHPLYDAVGTQVFTFTRFKYILDFHGFSSLSRFVLDEVDLKCNGNASGIMLAKNGLIFHVRDCFLTKPKDRGITSIGTGCQGMLVDRCQFLSNEQPLRAQDRRSIALNVNANDTKIRDNRVVKFGHFAVVHGAGHIFTGNHWFQGDNEPNGLVQAGIAFTQTNVKSTVTGNYIDNSFIEWTNEHDSEPGFSNESSFGGLTVNSNIFTANDVAPWFNWIVIKPYGSGHFVSGMNVSGNTFKSLNGNIDRADYVDDSIAGLDFGRMRNIVWLGNIYIAATNQTHNPVTLPHTQVTDAKTWDVDFSAHLPFEGRARRVTGLVAEGQISKGLNTQVIDMPFVSVEQGANKNHIHLTWAEACKGTVQLTARVDNPI</sequence>
<protein>
    <submittedName>
        <fullName evidence="2">Glycosyl hydrolase family 28-related protein</fullName>
    </submittedName>
</protein>
<evidence type="ECO:0000259" key="1">
    <source>
        <dbReference type="Pfam" id="PF12708"/>
    </source>
</evidence>
<dbReference type="Proteomes" id="UP001589683">
    <property type="component" value="Unassembled WGS sequence"/>
</dbReference>
<evidence type="ECO:0000313" key="2">
    <source>
        <dbReference type="EMBL" id="MFB9232762.1"/>
    </source>
</evidence>